<protein>
    <submittedName>
        <fullName evidence="6">RND family efflux transporter, MFP subunit</fullName>
    </submittedName>
</protein>
<feature type="coiled-coil region" evidence="2">
    <location>
        <begin position="111"/>
        <end position="190"/>
    </location>
</feature>
<dbReference type="NCBIfam" id="TIGR01730">
    <property type="entry name" value="RND_mfp"/>
    <property type="match status" value="1"/>
</dbReference>
<dbReference type="Gene3D" id="2.40.30.170">
    <property type="match status" value="1"/>
</dbReference>
<sequence>MNLPKASLSTQKMALVLAALMLVSCYGESGNSENAGGPSTASIPAVEAVQARYGSLPLSERLSGTVVAENQVALYPEISGKVAQIHVQNGDAVAKGDPIISLEDRQYREQVEQARASYRINQARLKQAEARYRELDARYKRTRQLSERNLSSDMEMETIEAQMASAEADIELAKAQLEQSESSLQEQQELLSKTVIRAPIDGSVGQRNAEVGMQVGPNSPLFTIGDLNNLRVEVVLTDEMLDELEIGQTARIYTGSGENRDVIEAELSRISPFLNNITRSTEGEIDVSNESQTLRPGMFVPVDILYGESQQATIIPTSALFTDPNTGQEGVYVATSLSSEIEPAQQTDSSSLPPLTEPTEVQFQEVDVIAEGRFEIGIAGVESGSWVITVGQDLLATGSGEARVRASSWERILALQGLQRQDLLQRVLENQ</sequence>
<evidence type="ECO:0000256" key="2">
    <source>
        <dbReference type="SAM" id="Coils"/>
    </source>
</evidence>
<evidence type="ECO:0000313" key="6">
    <source>
        <dbReference type="EMBL" id="SMO46783.1"/>
    </source>
</evidence>
<evidence type="ECO:0000259" key="5">
    <source>
        <dbReference type="Pfam" id="PF25973"/>
    </source>
</evidence>
<dbReference type="Gene3D" id="1.10.287.470">
    <property type="entry name" value="Helix hairpin bin"/>
    <property type="match status" value="1"/>
</dbReference>
<dbReference type="Pfam" id="PF25973">
    <property type="entry name" value="BSH_CzcB"/>
    <property type="match status" value="1"/>
</dbReference>
<keyword evidence="3" id="KW-0732">Signal</keyword>
<dbReference type="InterPro" id="IPR006143">
    <property type="entry name" value="RND_pump_MFP"/>
</dbReference>
<comment type="similarity">
    <text evidence="1">Belongs to the membrane fusion protein (MFP) (TC 8.A.1) family.</text>
</comment>
<accession>A0A521BI64</accession>
<evidence type="ECO:0000259" key="4">
    <source>
        <dbReference type="Pfam" id="PF25954"/>
    </source>
</evidence>
<feature type="domain" description="CusB-like beta-barrel" evidence="4">
    <location>
        <begin position="234"/>
        <end position="303"/>
    </location>
</feature>
<dbReference type="PROSITE" id="PS51257">
    <property type="entry name" value="PROKAR_LIPOPROTEIN"/>
    <property type="match status" value="1"/>
</dbReference>
<dbReference type="PANTHER" id="PTHR30469">
    <property type="entry name" value="MULTIDRUG RESISTANCE PROTEIN MDTA"/>
    <property type="match status" value="1"/>
</dbReference>
<gene>
    <name evidence="6" type="ORF">SAMN06265218_103134</name>
</gene>
<feature type="signal peptide" evidence="3">
    <location>
        <begin position="1"/>
        <end position="29"/>
    </location>
</feature>
<dbReference type="Gene3D" id="2.40.50.100">
    <property type="match status" value="1"/>
</dbReference>
<evidence type="ECO:0000313" key="7">
    <source>
        <dbReference type="Proteomes" id="UP000317593"/>
    </source>
</evidence>
<evidence type="ECO:0000256" key="3">
    <source>
        <dbReference type="SAM" id="SignalP"/>
    </source>
</evidence>
<name>A0A521BI64_9BACT</name>
<dbReference type="EMBL" id="FXTH01000003">
    <property type="protein sequence ID" value="SMO46783.1"/>
    <property type="molecule type" value="Genomic_DNA"/>
</dbReference>
<dbReference type="InterPro" id="IPR058647">
    <property type="entry name" value="BSH_CzcB-like"/>
</dbReference>
<dbReference type="Proteomes" id="UP000317593">
    <property type="component" value="Unassembled WGS sequence"/>
</dbReference>
<dbReference type="PANTHER" id="PTHR30469:SF15">
    <property type="entry name" value="HLYD FAMILY OF SECRETION PROTEINS"/>
    <property type="match status" value="1"/>
</dbReference>
<dbReference type="InterPro" id="IPR058792">
    <property type="entry name" value="Beta-barrel_RND_2"/>
</dbReference>
<keyword evidence="7" id="KW-1185">Reference proteome</keyword>
<dbReference type="GO" id="GO:1990281">
    <property type="term" value="C:efflux pump complex"/>
    <property type="evidence" value="ECO:0007669"/>
    <property type="project" value="TreeGrafter"/>
</dbReference>
<dbReference type="AlphaFoldDB" id="A0A521BI64"/>
<feature type="chain" id="PRO_5021711694" evidence="3">
    <location>
        <begin position="30"/>
        <end position="431"/>
    </location>
</feature>
<dbReference type="GO" id="GO:0015562">
    <property type="term" value="F:efflux transmembrane transporter activity"/>
    <property type="evidence" value="ECO:0007669"/>
    <property type="project" value="TreeGrafter"/>
</dbReference>
<dbReference type="Gene3D" id="2.40.420.20">
    <property type="match status" value="1"/>
</dbReference>
<evidence type="ECO:0000256" key="1">
    <source>
        <dbReference type="ARBA" id="ARBA00009477"/>
    </source>
</evidence>
<organism evidence="6 7">
    <name type="scientific">Fodinibius sediminis</name>
    <dbReference type="NCBI Taxonomy" id="1214077"/>
    <lineage>
        <taxon>Bacteria</taxon>
        <taxon>Pseudomonadati</taxon>
        <taxon>Balneolota</taxon>
        <taxon>Balneolia</taxon>
        <taxon>Balneolales</taxon>
        <taxon>Balneolaceae</taxon>
        <taxon>Fodinibius</taxon>
    </lineage>
</organism>
<keyword evidence="2" id="KW-0175">Coiled coil</keyword>
<dbReference type="SUPFAM" id="SSF111369">
    <property type="entry name" value="HlyD-like secretion proteins"/>
    <property type="match status" value="1"/>
</dbReference>
<reference evidence="6 7" key="1">
    <citation type="submission" date="2017-05" db="EMBL/GenBank/DDBJ databases">
        <authorList>
            <person name="Varghese N."/>
            <person name="Submissions S."/>
        </authorList>
    </citation>
    <scope>NUCLEOTIDE SEQUENCE [LARGE SCALE GENOMIC DNA]</scope>
    <source>
        <strain evidence="6 7">DSM 21194</strain>
    </source>
</reference>
<proteinExistence type="inferred from homology"/>
<feature type="domain" description="CzcB-like barrel-sandwich hybrid" evidence="5">
    <location>
        <begin position="72"/>
        <end position="226"/>
    </location>
</feature>
<dbReference type="Pfam" id="PF25954">
    <property type="entry name" value="Beta-barrel_RND_2"/>
    <property type="match status" value="1"/>
</dbReference>
<dbReference type="OrthoDB" id="9806939at2"/>